<dbReference type="PANTHER" id="PTHR43303:SF4">
    <property type="entry name" value="NADPH DEHYDROGENASE C23G7.10C-RELATED"/>
    <property type="match status" value="1"/>
</dbReference>
<keyword evidence="2" id="KW-0285">Flavoprotein</keyword>
<dbReference type="GO" id="GO:0010181">
    <property type="term" value="F:FMN binding"/>
    <property type="evidence" value="ECO:0007669"/>
    <property type="project" value="InterPro"/>
</dbReference>
<evidence type="ECO:0000256" key="3">
    <source>
        <dbReference type="ARBA" id="ARBA00022643"/>
    </source>
</evidence>
<dbReference type="PANTHER" id="PTHR43303">
    <property type="entry name" value="NADPH DEHYDROGENASE C23G7.10C-RELATED"/>
    <property type="match status" value="1"/>
</dbReference>
<dbReference type="EMBL" id="CP009110">
    <property type="protein sequence ID" value="AIJ23847.1"/>
    <property type="molecule type" value="Genomic_DNA"/>
</dbReference>
<dbReference type="SUPFAM" id="SSF51395">
    <property type="entry name" value="FMN-linked oxidoreductases"/>
    <property type="match status" value="1"/>
</dbReference>
<organism evidence="8 9">
    <name type="scientific">Amycolatopsis methanolica 239</name>
    <dbReference type="NCBI Taxonomy" id="1068978"/>
    <lineage>
        <taxon>Bacteria</taxon>
        <taxon>Bacillati</taxon>
        <taxon>Actinomycetota</taxon>
        <taxon>Actinomycetes</taxon>
        <taxon>Pseudonocardiales</taxon>
        <taxon>Pseudonocardiaceae</taxon>
        <taxon>Amycolatopsis</taxon>
        <taxon>Amycolatopsis methanolica group</taxon>
    </lineage>
</organism>
<evidence type="ECO:0000256" key="4">
    <source>
        <dbReference type="ARBA" id="ARBA00022857"/>
    </source>
</evidence>
<evidence type="ECO:0000256" key="5">
    <source>
        <dbReference type="ARBA" id="ARBA00023002"/>
    </source>
</evidence>
<feature type="compositionally biased region" description="Low complexity" evidence="6">
    <location>
        <begin position="164"/>
        <end position="177"/>
    </location>
</feature>
<dbReference type="InterPro" id="IPR013785">
    <property type="entry name" value="Aldolase_TIM"/>
</dbReference>
<keyword evidence="4" id="KW-0521">NADP</keyword>
<dbReference type="GO" id="GO:0050661">
    <property type="term" value="F:NADP binding"/>
    <property type="evidence" value="ECO:0007669"/>
    <property type="project" value="InterPro"/>
</dbReference>
<evidence type="ECO:0000256" key="1">
    <source>
        <dbReference type="ARBA" id="ARBA00001917"/>
    </source>
</evidence>
<evidence type="ECO:0000313" key="9">
    <source>
        <dbReference type="Proteomes" id="UP000062973"/>
    </source>
</evidence>
<dbReference type="Gene3D" id="3.20.20.70">
    <property type="entry name" value="Aldolase class I"/>
    <property type="match status" value="1"/>
</dbReference>
<dbReference type="HOGENOM" id="CLU_1302788_0_0_11"/>
<proteinExistence type="predicted"/>
<accession>A0A076N1N1</accession>
<keyword evidence="9" id="KW-1185">Reference proteome</keyword>
<name>A0A076N1N1_AMYME</name>
<keyword evidence="5" id="KW-0560">Oxidoreductase</keyword>
<dbReference type="InterPro" id="IPR044152">
    <property type="entry name" value="YqjM-like"/>
</dbReference>
<dbReference type="eggNOG" id="COG1902">
    <property type="taxonomic scope" value="Bacteria"/>
</dbReference>
<dbReference type="GO" id="GO:0003959">
    <property type="term" value="F:NADPH dehydrogenase activity"/>
    <property type="evidence" value="ECO:0007669"/>
    <property type="project" value="InterPro"/>
</dbReference>
<evidence type="ECO:0000256" key="2">
    <source>
        <dbReference type="ARBA" id="ARBA00022630"/>
    </source>
</evidence>
<feature type="compositionally biased region" description="Low complexity" evidence="6">
    <location>
        <begin position="192"/>
        <end position="203"/>
    </location>
</feature>
<gene>
    <name evidence="8" type="ORF">AMETH_3755</name>
</gene>
<sequence length="211" mass="22093">MSRLFTSLTLRELTVPNRVWLSPMCQCSAGADGVPGDWHLVHLGARAAGGFGMLITESTAVSPEARISARDTGLWSDAQVAGWRRITGFAHAQGMPIAVQLGHAGRKASAFAPGEGRGTVPAGEGGWTPLAPSPSPAAASRPRRKRRNPTWPGSWRTSPRRPGGRWTRGSTRSRSTPATGTCCTSSCRRGRTGAPTATAAGSATGCGCCWR</sequence>
<dbReference type="Pfam" id="PF00724">
    <property type="entry name" value="Oxidored_FMN"/>
    <property type="match status" value="1"/>
</dbReference>
<protein>
    <submittedName>
        <fullName evidence="8">NADH:flavin oxidoreductase/NADH oxidase</fullName>
    </submittedName>
</protein>
<dbReference type="Proteomes" id="UP000062973">
    <property type="component" value="Chromosome"/>
</dbReference>
<dbReference type="InterPro" id="IPR001155">
    <property type="entry name" value="OxRdtase_FMN_N"/>
</dbReference>
<keyword evidence="3" id="KW-0288">FMN</keyword>
<dbReference type="KEGG" id="amq:AMETH_3755"/>
<evidence type="ECO:0000259" key="7">
    <source>
        <dbReference type="Pfam" id="PF00724"/>
    </source>
</evidence>
<dbReference type="PATRIC" id="fig|1068978.7.peg.4013"/>
<feature type="region of interest" description="Disordered" evidence="6">
    <location>
        <begin position="109"/>
        <end position="203"/>
    </location>
</feature>
<dbReference type="STRING" id="1068978.AMETH_3755"/>
<dbReference type="AlphaFoldDB" id="A0A076N1N1"/>
<feature type="domain" description="NADH:flavin oxidoreductase/NADH oxidase N-terminal" evidence="7">
    <location>
        <begin position="4"/>
        <end position="109"/>
    </location>
</feature>
<reference evidence="8 9" key="1">
    <citation type="submission" date="2014-07" db="EMBL/GenBank/DDBJ databases">
        <title>Whole Genome Sequence of the Amycolatopsis methanolica 239.</title>
        <authorList>
            <person name="Tang B."/>
        </authorList>
    </citation>
    <scope>NUCLEOTIDE SEQUENCE [LARGE SCALE GENOMIC DNA]</scope>
    <source>
        <strain evidence="8 9">239</strain>
    </source>
</reference>
<evidence type="ECO:0000313" key="8">
    <source>
        <dbReference type="EMBL" id="AIJ23847.1"/>
    </source>
</evidence>
<comment type="cofactor">
    <cofactor evidence="1">
        <name>FMN</name>
        <dbReference type="ChEBI" id="CHEBI:58210"/>
    </cofactor>
</comment>
<evidence type="ECO:0000256" key="6">
    <source>
        <dbReference type="SAM" id="MobiDB-lite"/>
    </source>
</evidence>